<dbReference type="GO" id="GO:0004672">
    <property type="term" value="F:protein kinase activity"/>
    <property type="evidence" value="ECO:0007669"/>
    <property type="project" value="UniProtKB-ARBA"/>
</dbReference>
<evidence type="ECO:0000256" key="1">
    <source>
        <dbReference type="PROSITE-ProRule" id="PRU00110"/>
    </source>
</evidence>
<organism evidence="3 4">
    <name type="scientific">Candidatus Nitrospira nitrificans</name>
    <dbReference type="NCBI Taxonomy" id="1742973"/>
    <lineage>
        <taxon>Bacteria</taxon>
        <taxon>Pseudomonadati</taxon>
        <taxon>Nitrospirota</taxon>
        <taxon>Nitrospiria</taxon>
        <taxon>Nitrospirales</taxon>
        <taxon>Nitrospiraceae</taxon>
        <taxon>Nitrospira</taxon>
    </lineage>
</organism>
<evidence type="ECO:0000259" key="2">
    <source>
        <dbReference type="PROSITE" id="PS50894"/>
    </source>
</evidence>
<dbReference type="Gene3D" id="1.20.120.160">
    <property type="entry name" value="HPT domain"/>
    <property type="match status" value="1"/>
</dbReference>
<dbReference type="EMBL" id="CZPZ01000005">
    <property type="protein sequence ID" value="CUS33474.1"/>
    <property type="molecule type" value="Genomic_DNA"/>
</dbReference>
<dbReference type="Proteomes" id="UP000198736">
    <property type="component" value="Unassembled WGS sequence"/>
</dbReference>
<dbReference type="RefSeq" id="WP_090895112.1">
    <property type="nucleotide sequence ID" value="NZ_CZPZ01000005.1"/>
</dbReference>
<dbReference type="InterPro" id="IPR036641">
    <property type="entry name" value="HPT_dom_sf"/>
</dbReference>
<keyword evidence="1" id="KW-0597">Phosphoprotein</keyword>
<dbReference type="InterPro" id="IPR008207">
    <property type="entry name" value="Sig_transdc_His_kin_Hpt_dom"/>
</dbReference>
<sequence>MHGSQPEPTGQLAVEISRDLENIVPTFLENRMKDVRTLRNALSTQDFRTVQTLGHRMKGDGGGFGFDRITEIGDAMERAAKLEDGSTIEQQIAQLEHFLKRVVVIYR</sequence>
<name>A0A0S4LEB5_9BACT</name>
<reference evidence="4" key="1">
    <citation type="submission" date="2015-10" db="EMBL/GenBank/DDBJ databases">
        <authorList>
            <person name="Luecker S."/>
            <person name="Luecker S."/>
        </authorList>
    </citation>
    <scope>NUCLEOTIDE SEQUENCE [LARGE SCALE GENOMIC DNA]</scope>
</reference>
<accession>A0A0S4LEB5</accession>
<evidence type="ECO:0000313" key="4">
    <source>
        <dbReference type="Proteomes" id="UP000198736"/>
    </source>
</evidence>
<protein>
    <recommendedName>
        <fullName evidence="2">HPt domain-containing protein</fullName>
    </recommendedName>
</protein>
<dbReference type="SUPFAM" id="SSF47226">
    <property type="entry name" value="Histidine-containing phosphotransfer domain, HPT domain"/>
    <property type="match status" value="1"/>
</dbReference>
<keyword evidence="4" id="KW-1185">Reference proteome</keyword>
<evidence type="ECO:0000313" key="3">
    <source>
        <dbReference type="EMBL" id="CUS33474.1"/>
    </source>
</evidence>
<dbReference type="GO" id="GO:0000160">
    <property type="term" value="P:phosphorelay signal transduction system"/>
    <property type="evidence" value="ECO:0007669"/>
    <property type="project" value="InterPro"/>
</dbReference>
<dbReference type="STRING" id="1742973.COMA2_130082"/>
<dbReference type="Pfam" id="PF01627">
    <property type="entry name" value="Hpt"/>
    <property type="match status" value="1"/>
</dbReference>
<feature type="domain" description="HPt" evidence="2">
    <location>
        <begin position="16"/>
        <end position="107"/>
    </location>
</feature>
<dbReference type="PROSITE" id="PS50894">
    <property type="entry name" value="HPT"/>
    <property type="match status" value="1"/>
</dbReference>
<dbReference type="OrthoDB" id="9792360at2"/>
<feature type="modified residue" description="Phosphohistidine" evidence="1">
    <location>
        <position position="55"/>
    </location>
</feature>
<gene>
    <name evidence="3" type="ORF">COMA2_130082</name>
</gene>
<proteinExistence type="predicted"/>
<dbReference type="AlphaFoldDB" id="A0A0S4LEB5"/>